<feature type="region of interest" description="Disordered" evidence="1">
    <location>
        <begin position="220"/>
        <end position="246"/>
    </location>
</feature>
<reference evidence="2 3" key="1">
    <citation type="submission" date="2018-07" db="EMBL/GenBank/DDBJ databases">
        <title>Genomic Encyclopedia of Type Strains, Phase III (KMG-III): the genomes of soil and plant-associated and newly described type strains.</title>
        <authorList>
            <person name="Whitman W."/>
        </authorList>
    </citation>
    <scope>NUCLEOTIDE SEQUENCE [LARGE SCALE GENOMIC DNA]</scope>
    <source>
        <strain evidence="2 3">CECT 8525</strain>
    </source>
</reference>
<dbReference type="EMBL" id="QPJL01000035">
    <property type="protein sequence ID" value="RCW78561.1"/>
    <property type="molecule type" value="Genomic_DNA"/>
</dbReference>
<evidence type="ECO:0000313" key="3">
    <source>
        <dbReference type="Proteomes" id="UP000253345"/>
    </source>
</evidence>
<evidence type="ECO:0000256" key="1">
    <source>
        <dbReference type="SAM" id="MobiDB-lite"/>
    </source>
</evidence>
<organism evidence="2 3">
    <name type="scientific">Paracoccus lutimaris</name>
    <dbReference type="NCBI Taxonomy" id="1490030"/>
    <lineage>
        <taxon>Bacteria</taxon>
        <taxon>Pseudomonadati</taxon>
        <taxon>Pseudomonadota</taxon>
        <taxon>Alphaproteobacteria</taxon>
        <taxon>Rhodobacterales</taxon>
        <taxon>Paracoccaceae</taxon>
        <taxon>Paracoccus</taxon>
    </lineage>
</organism>
<proteinExistence type="predicted"/>
<dbReference type="Proteomes" id="UP000253345">
    <property type="component" value="Unassembled WGS sequence"/>
</dbReference>
<feature type="compositionally biased region" description="Low complexity" evidence="1">
    <location>
        <begin position="229"/>
        <end position="242"/>
    </location>
</feature>
<evidence type="ECO:0000313" key="2">
    <source>
        <dbReference type="EMBL" id="RCW78561.1"/>
    </source>
</evidence>
<dbReference type="AntiFam" id="ANF00006">
    <property type="entry name" value="Translation of CRISPR region"/>
</dbReference>
<protein>
    <submittedName>
        <fullName evidence="2">Uncharacterized protein</fullName>
    </submittedName>
</protein>
<feature type="compositionally biased region" description="Low complexity" evidence="1">
    <location>
        <begin position="290"/>
        <end position="306"/>
    </location>
</feature>
<dbReference type="AlphaFoldDB" id="A0A368YE97"/>
<name>A0A368YE97_9RHOB</name>
<comment type="caution">
    <text evidence="2">The sequence shown here is derived from an EMBL/GenBank/DDBJ whole genome shotgun (WGS) entry which is preliminary data.</text>
</comment>
<gene>
    <name evidence="2" type="ORF">DFP89_13511</name>
</gene>
<sequence length="400" mass="43138">MRGTGWVAVWDRRLDRFIPAHAGNSSPHRPMLPHARFIPAHAGNRARLRSSGRRAAVHPRACGEQTGIRTLPSSAIGSSPRMRGTVSILSNVVPCGRFIPAHAGNRSPMPPHRRAAAVHPRACGEQQVAEIIVGVIGGSSPRMRGTGLLRPSASSHHRFIPAHAGNRVPRIMDAMAGPVHPRACGEQVCAHVATNRDQRFIPAHAGNRALPILGNDQPAVHPRACGEQSVSISRYSTSGGSSPRMRGTVRHVAQHGPQFRFIPAHAGNRVIPQPRCQRRSVHPRACGEQRPGLPSSPRNPGSSPRMRGTDGLYDLWGQIYRFIPAHAGNSQQAAHSCGNRAVHPRACGEQAAWYRSPAGSAVHPRACGEQIFQARDPVIKVGSSPRMRGTAPTPSNYCFF</sequence>
<keyword evidence="3" id="KW-1185">Reference proteome</keyword>
<feature type="region of interest" description="Disordered" evidence="1">
    <location>
        <begin position="275"/>
        <end position="308"/>
    </location>
</feature>
<accession>A0A368YE97</accession>
<dbReference type="AntiFam" id="ANF00057">
    <property type="entry name" value="Translation of E. coli type CRISPR repeat"/>
</dbReference>